<organism evidence="12 13">
    <name type="scientific">Fastidiosipila sanguinis</name>
    <dbReference type="NCBI Taxonomy" id="236753"/>
    <lineage>
        <taxon>Bacteria</taxon>
        <taxon>Bacillati</taxon>
        <taxon>Bacillota</taxon>
        <taxon>Clostridia</taxon>
        <taxon>Eubacteriales</taxon>
        <taxon>Oscillospiraceae</taxon>
        <taxon>Fastidiosipila</taxon>
    </lineage>
</organism>
<keyword evidence="2 9" id="KW-0540">Nuclease</keyword>
<dbReference type="PANTHER" id="PTHR43694">
    <property type="entry name" value="RIBONUCLEASE J"/>
    <property type="match status" value="1"/>
</dbReference>
<gene>
    <name evidence="9" type="primary">rnj</name>
    <name evidence="12" type="ORF">C5Q98_04430</name>
</gene>
<comment type="similarity">
    <text evidence="9">Belongs to the metallo-beta-lactamase superfamily. RNA-metabolizing metallo-beta-lactamase-like family. Bacterial RNase J subfamily.</text>
</comment>
<dbReference type="EC" id="3.1.-.-" evidence="9"/>
<dbReference type="GO" id="GO:0006364">
    <property type="term" value="P:rRNA processing"/>
    <property type="evidence" value="ECO:0007669"/>
    <property type="project" value="UniProtKB-UniRule"/>
</dbReference>
<feature type="region of interest" description="Disordered" evidence="10">
    <location>
        <begin position="1"/>
        <end position="35"/>
    </location>
</feature>
<evidence type="ECO:0000256" key="8">
    <source>
        <dbReference type="ARBA" id="ARBA00022884"/>
    </source>
</evidence>
<name>A0A2S0KQ40_9FIRM</name>
<dbReference type="Gene3D" id="3.40.50.10710">
    <property type="entry name" value="Metallo-hydrolase/oxidoreductase"/>
    <property type="match status" value="1"/>
</dbReference>
<evidence type="ECO:0000313" key="13">
    <source>
        <dbReference type="Proteomes" id="UP000237947"/>
    </source>
</evidence>
<keyword evidence="13" id="KW-1185">Reference proteome</keyword>
<dbReference type="GO" id="GO:0004534">
    <property type="term" value="F:5'-3' RNA exonuclease activity"/>
    <property type="evidence" value="ECO:0007669"/>
    <property type="project" value="UniProtKB-UniRule"/>
</dbReference>
<dbReference type="InterPro" id="IPR001279">
    <property type="entry name" value="Metallo-B-lactamas"/>
</dbReference>
<feature type="binding site" evidence="9">
    <location>
        <begin position="460"/>
        <end position="464"/>
    </location>
    <ligand>
        <name>substrate</name>
    </ligand>
</feature>
<dbReference type="Pfam" id="PF00753">
    <property type="entry name" value="Lactamase_B"/>
    <property type="match status" value="1"/>
</dbReference>
<dbReference type="SMART" id="SM00849">
    <property type="entry name" value="Lactamase_B"/>
    <property type="match status" value="1"/>
</dbReference>
<dbReference type="KEGG" id="fsa:C5Q98_04430"/>
<accession>A0A2S0KQ40</accession>
<dbReference type="OrthoDB" id="9758375at2"/>
<dbReference type="InterPro" id="IPR036866">
    <property type="entry name" value="RibonucZ/Hydroxyglut_hydro"/>
</dbReference>
<dbReference type="InterPro" id="IPR004613">
    <property type="entry name" value="RNase_J"/>
</dbReference>
<dbReference type="Pfam" id="PF07521">
    <property type="entry name" value="RMMBL"/>
    <property type="match status" value="1"/>
</dbReference>
<feature type="compositionally biased region" description="Polar residues" evidence="10">
    <location>
        <begin position="20"/>
        <end position="34"/>
    </location>
</feature>
<dbReference type="GO" id="GO:0005737">
    <property type="term" value="C:cytoplasm"/>
    <property type="evidence" value="ECO:0007669"/>
    <property type="project" value="UniProtKB-SubCell"/>
</dbReference>
<comment type="subunit">
    <text evidence="9">Homodimer, may be a subunit of the RNA degradosome.</text>
</comment>
<dbReference type="Pfam" id="PF22505">
    <property type="entry name" value="RNase_J_b_CASP"/>
    <property type="match status" value="1"/>
</dbReference>
<evidence type="ECO:0000256" key="2">
    <source>
        <dbReference type="ARBA" id="ARBA00022722"/>
    </source>
</evidence>
<feature type="domain" description="Metallo-beta-lactamase" evidence="11">
    <location>
        <begin position="113"/>
        <end position="311"/>
    </location>
</feature>
<evidence type="ECO:0000256" key="7">
    <source>
        <dbReference type="ARBA" id="ARBA00022839"/>
    </source>
</evidence>
<evidence type="ECO:0000256" key="6">
    <source>
        <dbReference type="ARBA" id="ARBA00022833"/>
    </source>
</evidence>
<dbReference type="GO" id="GO:0008270">
    <property type="term" value="F:zinc ion binding"/>
    <property type="evidence" value="ECO:0007669"/>
    <property type="project" value="InterPro"/>
</dbReference>
<dbReference type="EMBL" id="CP027226">
    <property type="protein sequence ID" value="AVM43137.1"/>
    <property type="molecule type" value="Genomic_DNA"/>
</dbReference>
<evidence type="ECO:0000256" key="3">
    <source>
        <dbReference type="ARBA" id="ARBA00022723"/>
    </source>
</evidence>
<dbReference type="Gene3D" id="3.10.20.580">
    <property type="match status" value="1"/>
</dbReference>
<dbReference type="InterPro" id="IPR041636">
    <property type="entry name" value="RNase_J_C"/>
</dbReference>
<keyword evidence="6" id="KW-0862">Zinc</keyword>
<dbReference type="Pfam" id="PF17770">
    <property type="entry name" value="RNase_J_C"/>
    <property type="match status" value="1"/>
</dbReference>
<keyword evidence="5 9" id="KW-0378">Hydrolase</keyword>
<evidence type="ECO:0000256" key="1">
    <source>
        <dbReference type="ARBA" id="ARBA00022490"/>
    </source>
</evidence>
<dbReference type="InterPro" id="IPR030854">
    <property type="entry name" value="RNase_J_bac"/>
</dbReference>
<evidence type="ECO:0000256" key="9">
    <source>
        <dbReference type="HAMAP-Rule" id="MF_01491"/>
    </source>
</evidence>
<dbReference type="HAMAP" id="MF_01491">
    <property type="entry name" value="RNase_J_bact"/>
    <property type="match status" value="1"/>
</dbReference>
<dbReference type="Proteomes" id="UP000237947">
    <property type="component" value="Chromosome"/>
</dbReference>
<dbReference type="CDD" id="cd07714">
    <property type="entry name" value="RNaseJ_MBL-fold"/>
    <property type="match status" value="1"/>
</dbReference>
<dbReference type="PROSITE" id="PS01292">
    <property type="entry name" value="UPF0036"/>
    <property type="match status" value="1"/>
</dbReference>
<evidence type="ECO:0000313" key="12">
    <source>
        <dbReference type="EMBL" id="AVM43137.1"/>
    </source>
</evidence>
<evidence type="ECO:0000256" key="10">
    <source>
        <dbReference type="SAM" id="MobiDB-lite"/>
    </source>
</evidence>
<keyword evidence="9" id="KW-0698">rRNA processing</keyword>
<protein>
    <recommendedName>
        <fullName evidence="9">Ribonuclease J</fullName>
        <shortName evidence="9">RNase J</shortName>
        <ecNumber evidence="9">3.1.-.-</ecNumber>
    </recommendedName>
</protein>
<dbReference type="InterPro" id="IPR042173">
    <property type="entry name" value="RNase_J_2"/>
</dbReference>
<keyword evidence="4 9" id="KW-0255">Endonuclease</keyword>
<dbReference type="PANTHER" id="PTHR43694:SF1">
    <property type="entry name" value="RIBONUCLEASE J"/>
    <property type="match status" value="1"/>
</dbReference>
<proteinExistence type="inferred from homology"/>
<keyword evidence="8 9" id="KW-0694">RNA-binding</keyword>
<dbReference type="GO" id="GO:0003723">
    <property type="term" value="F:RNA binding"/>
    <property type="evidence" value="ECO:0007669"/>
    <property type="project" value="UniProtKB-UniRule"/>
</dbReference>
<dbReference type="Gene3D" id="3.60.15.10">
    <property type="entry name" value="Ribonuclease Z/Hydroxyacylglutathione hydrolase-like"/>
    <property type="match status" value="1"/>
</dbReference>
<dbReference type="AlphaFoldDB" id="A0A2S0KQ40"/>
<feature type="compositionally biased region" description="Basic and acidic residues" evidence="10">
    <location>
        <begin position="1"/>
        <end position="17"/>
    </location>
</feature>
<dbReference type="InterPro" id="IPR011108">
    <property type="entry name" value="RMMBL"/>
</dbReference>
<dbReference type="GO" id="GO:0004521">
    <property type="term" value="F:RNA endonuclease activity"/>
    <property type="evidence" value="ECO:0007669"/>
    <property type="project" value="UniProtKB-UniRule"/>
</dbReference>
<keyword evidence="7 9" id="KW-0269">Exonuclease</keyword>
<dbReference type="SUPFAM" id="SSF56281">
    <property type="entry name" value="Metallo-hydrolase/oxidoreductase"/>
    <property type="match status" value="1"/>
</dbReference>
<dbReference type="NCBIfam" id="TIGR00649">
    <property type="entry name" value="MG423"/>
    <property type="match status" value="1"/>
</dbReference>
<evidence type="ECO:0000256" key="4">
    <source>
        <dbReference type="ARBA" id="ARBA00022759"/>
    </source>
</evidence>
<comment type="function">
    <text evidence="9">An RNase that has 5'-3' exonuclease and possibly endonuclease activity. Involved in maturation of rRNA and in some organisms also mRNA maturation and/or decay.</text>
</comment>
<keyword evidence="3" id="KW-0479">Metal-binding</keyword>
<evidence type="ECO:0000256" key="5">
    <source>
        <dbReference type="ARBA" id="ARBA00022801"/>
    </source>
</evidence>
<evidence type="ECO:0000259" key="11">
    <source>
        <dbReference type="SMART" id="SM00849"/>
    </source>
</evidence>
<reference evidence="13" key="1">
    <citation type="submission" date="2018-02" db="EMBL/GenBank/DDBJ databases">
        <authorList>
            <person name="Holder M.E."/>
            <person name="Ajami N.J."/>
            <person name="Petrosino J.F."/>
        </authorList>
    </citation>
    <scope>NUCLEOTIDE SEQUENCE [LARGE SCALE GENOMIC DNA]</scope>
    <source>
        <strain evidence="13">CCUG 47711</strain>
    </source>
</reference>
<sequence>MNQKNEKSKFIPRKIEDYSDNANNPGKSTLSLSSRIADLERQKSINEEQLESHDPEVHSADLVYSPQLQLAPQRKGFYRGTKIRKATKLEESTENLGHDTLKIIPLGGLCEVGKNTNVFEFGNDLIIGDCGQMFPGDDEPGIDTIIADFSYIEKNIDKLRAIFLTHGHEDHIGGMPYLLKKINKHVPIYAGKIAIELLKSKFEEHGLTDYISDLNVVLPREKRRAGCFEVEFVTVNHSIADAFALAIKSPIGTVILSGDWKVDFTPVTGDPIDLARFAELGEEGVLCFISESTNIEREGYTVSEKTVGETFEHEFSKAEGRIFVATFASNTSRVQQIITAAENNGRKVALVGRSMLNVFEASNKLGYIKMKHDTLIELDEVNNLPDDEVCVISTGSQGEPMSALTRMAYAEHRSVEIVEGDTVIISATPIPGNEKPIYQVINELYKRGAKVVYSSISEVHVSGHANREEHKLLHTLIKPKYFIPAHGEYRMLYMNAKLAVELGMPADNVFILNNGDILEIDKKAARISGYTSAGAVLIDGQSATVNDSLVLRQRKDLSSDGILSVALTLDKDHNLINGPEVLSYGALLESDEENANALISDFVIKYFNKNKENQNLINNLRSRQFRNELLNFFYNRTGRKPVTLVSVLEYEE</sequence>
<keyword evidence="1 9" id="KW-0963">Cytoplasm</keyword>
<comment type="subcellular location">
    <subcellularLocation>
        <location evidence="9">Cytoplasm</location>
    </subcellularLocation>
</comment>
<dbReference type="InterPro" id="IPR055132">
    <property type="entry name" value="RNase_J_b_CASP"/>
</dbReference>
<dbReference type="InterPro" id="IPR001587">
    <property type="entry name" value="RNase_J_CS"/>
</dbReference>